<dbReference type="PANTHER" id="PTHR47837:SF1">
    <property type="entry name" value="GTP PYROPHOSPHOKINASE YJBM"/>
    <property type="match status" value="1"/>
</dbReference>
<protein>
    <submittedName>
        <fullName evidence="4">RelA/SpoT domain protein</fullName>
    </submittedName>
</protein>
<organism evidence="4 5">
    <name type="scientific">Eubacterium ramulus ATCC 29099</name>
    <dbReference type="NCBI Taxonomy" id="1256908"/>
    <lineage>
        <taxon>Bacteria</taxon>
        <taxon>Bacillati</taxon>
        <taxon>Bacillota</taxon>
        <taxon>Clostridia</taxon>
        <taxon>Eubacteriales</taxon>
        <taxon>Eubacteriaceae</taxon>
        <taxon>Eubacterium</taxon>
    </lineage>
</organism>
<dbReference type="UniPathway" id="UPA00908">
    <property type="reaction ID" value="UER00884"/>
</dbReference>
<dbReference type="AlphaFoldDB" id="U2NTZ2"/>
<feature type="compositionally biased region" description="Basic and acidic residues" evidence="2">
    <location>
        <begin position="56"/>
        <end position="72"/>
    </location>
</feature>
<evidence type="ECO:0000256" key="2">
    <source>
        <dbReference type="SAM" id="MobiDB-lite"/>
    </source>
</evidence>
<dbReference type="CDD" id="cd05399">
    <property type="entry name" value="NT_Rel-Spo_like"/>
    <property type="match status" value="1"/>
</dbReference>
<dbReference type="Gene3D" id="3.30.460.10">
    <property type="entry name" value="Beta Polymerase, domain 2"/>
    <property type="match status" value="1"/>
</dbReference>
<evidence type="ECO:0000313" key="5">
    <source>
        <dbReference type="Proteomes" id="UP000016608"/>
    </source>
</evidence>
<dbReference type="GO" id="GO:0015970">
    <property type="term" value="P:guanosine tetraphosphate biosynthetic process"/>
    <property type="evidence" value="ECO:0007669"/>
    <property type="project" value="UniProtKB-UniPathway"/>
</dbReference>
<dbReference type="InterPro" id="IPR043519">
    <property type="entry name" value="NT_sf"/>
</dbReference>
<dbReference type="InterPro" id="IPR052366">
    <property type="entry name" value="GTP_Pyrophosphokinase"/>
</dbReference>
<dbReference type="InterPro" id="IPR007685">
    <property type="entry name" value="RelA_SpoT"/>
</dbReference>
<name>U2NTZ2_EUBRA</name>
<accession>U2NTZ2</accession>
<dbReference type="SMART" id="SM00954">
    <property type="entry name" value="RelA_SpoT"/>
    <property type="match status" value="1"/>
</dbReference>
<dbReference type="EMBL" id="AWVJ01000192">
    <property type="protein sequence ID" value="ERK41465.1"/>
    <property type="molecule type" value="Genomic_DNA"/>
</dbReference>
<dbReference type="HOGENOM" id="CLU_077095_0_0_9"/>
<evidence type="ECO:0000313" key="4">
    <source>
        <dbReference type="EMBL" id="ERK41465.1"/>
    </source>
</evidence>
<dbReference type="eggNOG" id="COG2357">
    <property type="taxonomic scope" value="Bacteria"/>
</dbReference>
<comment type="pathway">
    <text evidence="1">Purine metabolism; ppGpp biosynthesis; ppGpp from GTP: step 1/2.</text>
</comment>
<gene>
    <name evidence="4" type="ORF">HMPREF0373_03210</name>
</gene>
<reference evidence="4 5" key="1">
    <citation type="submission" date="2013-06" db="EMBL/GenBank/DDBJ databases">
        <authorList>
            <person name="Weinstock G."/>
            <person name="Sodergren E."/>
            <person name="Lobos E.A."/>
            <person name="Fulton L."/>
            <person name="Fulton R."/>
            <person name="Courtney L."/>
            <person name="Fronick C."/>
            <person name="O'Laughlin M."/>
            <person name="Godfrey J."/>
            <person name="Wilson R.M."/>
            <person name="Miner T."/>
            <person name="Farmer C."/>
            <person name="Delehaunty K."/>
            <person name="Cordes M."/>
            <person name="Minx P."/>
            <person name="Tomlinson C."/>
            <person name="Chen J."/>
            <person name="Wollam A."/>
            <person name="Pepin K.H."/>
            <person name="Bhonagiri V."/>
            <person name="Zhang X."/>
            <person name="Warren W."/>
            <person name="Mitreva M."/>
            <person name="Mardis E.R."/>
            <person name="Wilson R.K."/>
        </authorList>
    </citation>
    <scope>NUCLEOTIDE SEQUENCE [LARGE SCALE GENOMIC DNA]</scope>
    <source>
        <strain evidence="4 5">ATCC 29099</strain>
    </source>
</reference>
<dbReference type="SUPFAM" id="SSF81301">
    <property type="entry name" value="Nucleotidyltransferase"/>
    <property type="match status" value="1"/>
</dbReference>
<dbReference type="Gene3D" id="1.10.287.860">
    <property type="entry name" value="Nucleotidyltransferase"/>
    <property type="match status" value="1"/>
</dbReference>
<dbReference type="Pfam" id="PF04607">
    <property type="entry name" value="RelA_SpoT"/>
    <property type="match status" value="1"/>
</dbReference>
<feature type="domain" description="RelA/SpoT" evidence="3">
    <location>
        <begin position="126"/>
        <end position="242"/>
    </location>
</feature>
<dbReference type="PATRIC" id="fig|1256908.3.peg.2940"/>
<evidence type="ECO:0000259" key="3">
    <source>
        <dbReference type="SMART" id="SM00954"/>
    </source>
</evidence>
<dbReference type="PANTHER" id="PTHR47837">
    <property type="entry name" value="GTP PYROPHOSPHOKINASE YJBM"/>
    <property type="match status" value="1"/>
</dbReference>
<comment type="caution">
    <text evidence="4">The sequence shown here is derived from an EMBL/GenBank/DDBJ whole genome shotgun (WGS) entry which is preliminary data.</text>
</comment>
<feature type="region of interest" description="Disordered" evidence="2">
    <location>
        <begin position="41"/>
        <end position="73"/>
    </location>
</feature>
<sequence>MCKERRDVYLKEEKVKEIKQNAESLKNANGDTVVKIAAEINKNENTTDQTENATDTVDKLNGKKEKGKKTTEEDSTQLGADLVLLDEPNLRNEYLDCMKYLLTQITDFGFQQEEEIGRSIISHTKYRLKDRESIIAKMVKKKRELTEENVFTYINDLAGIRVICLFLDDIYRVRDFIYQIPGISIVKEKDFVKKPKNSGYQSLHVIVQFTDGKKVEIQLRTIGMDFWSVLEYQLQYKKHHKKEKALKKELFSCAIDVRNMDQRMLDLRQSIENV</sequence>
<proteinExistence type="predicted"/>
<dbReference type="Proteomes" id="UP000016608">
    <property type="component" value="Unassembled WGS sequence"/>
</dbReference>
<feature type="compositionally biased region" description="Polar residues" evidence="2">
    <location>
        <begin position="43"/>
        <end position="55"/>
    </location>
</feature>
<keyword evidence="5" id="KW-1185">Reference proteome</keyword>
<evidence type="ECO:0000256" key="1">
    <source>
        <dbReference type="ARBA" id="ARBA00004976"/>
    </source>
</evidence>